<dbReference type="GO" id="GO:0031267">
    <property type="term" value="F:small GTPase binding"/>
    <property type="evidence" value="ECO:0007669"/>
    <property type="project" value="TreeGrafter"/>
</dbReference>
<evidence type="ECO:0000256" key="7">
    <source>
        <dbReference type="PROSITE-ProRule" id="PRU00023"/>
    </source>
</evidence>
<dbReference type="InterPro" id="IPR047161">
    <property type="entry name" value="GIT-like"/>
</dbReference>
<dbReference type="InterPro" id="IPR038508">
    <property type="entry name" value="ArfGAP_dom_sf"/>
</dbReference>
<reference evidence="11" key="2">
    <citation type="submission" date="2025-08" db="UniProtKB">
        <authorList>
            <consortium name="Ensembl"/>
        </authorList>
    </citation>
    <scope>IDENTIFICATION</scope>
</reference>
<feature type="compositionally biased region" description="Basic and acidic residues" evidence="9">
    <location>
        <begin position="457"/>
        <end position="466"/>
    </location>
</feature>
<evidence type="ECO:0000256" key="1">
    <source>
        <dbReference type="ARBA" id="ARBA00022468"/>
    </source>
</evidence>
<dbReference type="FunFam" id="1.10.220.150:FF:000003">
    <property type="entry name" value="ARF GTPase-activating protein GIT2 isoform 1"/>
    <property type="match status" value="1"/>
</dbReference>
<keyword evidence="6 7" id="KW-0040">ANK repeat</keyword>
<keyword evidence="5" id="KW-0862">Zinc</keyword>
<dbReference type="SMART" id="SM00555">
    <property type="entry name" value="GIT"/>
    <property type="match status" value="2"/>
</dbReference>
<reference evidence="12" key="1">
    <citation type="submission" date="2012-01" db="EMBL/GenBank/DDBJ databases">
        <title>The Genome Sequence of Oreochromis niloticus (Nile Tilapia).</title>
        <authorList>
            <consortium name="Broad Institute Genome Assembly Team"/>
            <consortium name="Broad Institute Sequencing Platform"/>
            <person name="Di Palma F."/>
            <person name="Johnson J."/>
            <person name="Lander E.S."/>
            <person name="Lindblad-Toh K."/>
        </authorList>
    </citation>
    <scope>NUCLEOTIDE SEQUENCE [LARGE SCALE GENOMIC DNA]</scope>
</reference>
<dbReference type="SMART" id="SM00248">
    <property type="entry name" value="ANK"/>
    <property type="match status" value="3"/>
</dbReference>
<dbReference type="SUPFAM" id="SSF48403">
    <property type="entry name" value="Ankyrin repeat"/>
    <property type="match status" value="1"/>
</dbReference>
<protein>
    <submittedName>
        <fullName evidence="11">GIT ArfGAP 1</fullName>
    </submittedName>
</protein>
<evidence type="ECO:0000313" key="11">
    <source>
        <dbReference type="Ensembl" id="ENSONIP00000035043.1"/>
    </source>
</evidence>
<dbReference type="GO" id="GO:0008277">
    <property type="term" value="P:regulation of G protein-coupled receptor signaling pathway"/>
    <property type="evidence" value="ECO:0007669"/>
    <property type="project" value="TreeGrafter"/>
</dbReference>
<dbReference type="FunFam" id="1.25.40.20:FF:000013">
    <property type="entry name" value="ARF GTPase-activating protein GIT1 isoform 1"/>
    <property type="match status" value="1"/>
</dbReference>
<dbReference type="GeneTree" id="ENSGT00940000159604"/>
<dbReference type="GO" id="GO:0043005">
    <property type="term" value="C:neuron projection"/>
    <property type="evidence" value="ECO:0007669"/>
    <property type="project" value="TreeGrafter"/>
</dbReference>
<dbReference type="GO" id="GO:0007420">
    <property type="term" value="P:brain development"/>
    <property type="evidence" value="ECO:0007669"/>
    <property type="project" value="InterPro"/>
</dbReference>
<dbReference type="InterPro" id="IPR013724">
    <property type="entry name" value="GIT_SHD"/>
</dbReference>
<dbReference type="GO" id="GO:0036465">
    <property type="term" value="P:synaptic vesicle recycling"/>
    <property type="evidence" value="ECO:0007669"/>
    <property type="project" value="TreeGrafter"/>
</dbReference>
<dbReference type="GO" id="GO:0098793">
    <property type="term" value="C:presynapse"/>
    <property type="evidence" value="ECO:0007669"/>
    <property type="project" value="GOC"/>
</dbReference>
<accession>A0A669BH33</accession>
<feature type="region of interest" description="Disordered" evidence="9">
    <location>
        <begin position="457"/>
        <end position="484"/>
    </location>
</feature>
<dbReference type="GO" id="GO:0032012">
    <property type="term" value="P:regulation of ARF protein signal transduction"/>
    <property type="evidence" value="ECO:0007669"/>
    <property type="project" value="InterPro"/>
</dbReference>
<dbReference type="SUPFAM" id="SSF57863">
    <property type="entry name" value="ArfGap/RecO-like zinc finger"/>
    <property type="match status" value="1"/>
</dbReference>
<dbReference type="InterPro" id="IPR002110">
    <property type="entry name" value="Ankyrin_rpt"/>
</dbReference>
<dbReference type="Pfam" id="PF12205">
    <property type="entry name" value="GIT1_C"/>
    <property type="match status" value="1"/>
</dbReference>
<evidence type="ECO:0000256" key="8">
    <source>
        <dbReference type="PROSITE-ProRule" id="PRU00288"/>
    </source>
</evidence>
<dbReference type="Gene3D" id="1.10.220.150">
    <property type="entry name" value="Arf GTPase activating protein"/>
    <property type="match status" value="1"/>
</dbReference>
<evidence type="ECO:0000256" key="5">
    <source>
        <dbReference type="ARBA" id="ARBA00022833"/>
    </source>
</evidence>
<proteinExistence type="predicted"/>
<dbReference type="Pfam" id="PF08518">
    <property type="entry name" value="GIT_SHD"/>
    <property type="match status" value="2"/>
</dbReference>
<evidence type="ECO:0000256" key="2">
    <source>
        <dbReference type="ARBA" id="ARBA00022723"/>
    </source>
</evidence>
<feature type="domain" description="Arf-GAP" evidence="10">
    <location>
        <begin position="7"/>
        <end position="116"/>
    </location>
</feature>
<dbReference type="Pfam" id="PF12796">
    <property type="entry name" value="Ank_2"/>
    <property type="match status" value="1"/>
</dbReference>
<evidence type="ECO:0000259" key="10">
    <source>
        <dbReference type="PROSITE" id="PS50115"/>
    </source>
</evidence>
<dbReference type="PROSITE" id="PS50115">
    <property type="entry name" value="ARFGAP"/>
    <property type="match status" value="1"/>
</dbReference>
<evidence type="ECO:0000256" key="4">
    <source>
        <dbReference type="ARBA" id="ARBA00022771"/>
    </source>
</evidence>
<dbReference type="Proteomes" id="UP000005207">
    <property type="component" value="Linkage group LG14"/>
</dbReference>
<evidence type="ECO:0000313" key="12">
    <source>
        <dbReference type="Proteomes" id="UP000005207"/>
    </source>
</evidence>
<name>A0A669BH33_ORENI</name>
<dbReference type="GO" id="GO:0008270">
    <property type="term" value="F:zinc ion binding"/>
    <property type="evidence" value="ECO:0007669"/>
    <property type="project" value="UniProtKB-KW"/>
</dbReference>
<dbReference type="GO" id="GO:0098794">
    <property type="term" value="C:postsynapse"/>
    <property type="evidence" value="ECO:0007669"/>
    <property type="project" value="TreeGrafter"/>
</dbReference>
<dbReference type="Gene3D" id="1.20.120.330">
    <property type="entry name" value="Nucleotidyltransferases domain 2"/>
    <property type="match status" value="1"/>
</dbReference>
<dbReference type="PANTHER" id="PTHR46097">
    <property type="entry name" value="G PROTEIN-COUPLED RECEPTOR KINASE INTERACTING ARFGAP"/>
    <property type="match status" value="1"/>
</dbReference>
<dbReference type="SMART" id="SM00105">
    <property type="entry name" value="ArfGap"/>
    <property type="match status" value="1"/>
</dbReference>
<sequence>MLSVFFCLSDPGWTSINRGVLICDECCSVHRSLGRHISIVKHLRHSGWPPSLLQMVQTLASNGANSIWEHSLLDPAQVQSGRRKPNPQDKVHPTKSEFIRAKYQMLAFVHKLPCRDDDGVTTKDLSKQLHSSVRTGSLETCLRLLSLGAQANFFHPEKGTTPLHVAAKAGQILQAELLVVYGADPGSPDINGRTPMDYARQAGHIELAERLVECQYELTDRLAFYLCGRRPDHKNGHYIIPQMADSLDLSELAKAAKKKLQALNNRLFEELAMDVYDEVDRRENDAVWLTTQNHSTLVTERSAVPFLPVNPEYSATRNQGRQKLARFNAREFATLIIDILSDAKRRQQGKGLSPTGETEREGETLNFEDLGIDDDQHDYDSVASDEDTDSELTTQNNNNTQRSNRAKVYNVTHFSFFLDSYTLPHVCVAFILVNHHFDVFPFPLSLHFIQSYYMGRSSEEEGRGEPEEGGGGGGEGGEPDPTLPCTEDVILKTEQVTKNIQELLRAAQEFKHDSFVPCSEKIHSAVTEMASLFPKRPALDAVHCSLRLLASSASRLQVECRKAAPSEPGAPAVDYQLLTQQVIQCAYDIAKAAKQLVTITTREKKQ</sequence>
<dbReference type="GO" id="GO:0005829">
    <property type="term" value="C:cytosol"/>
    <property type="evidence" value="ECO:0007669"/>
    <property type="project" value="TreeGrafter"/>
</dbReference>
<dbReference type="Ensembl" id="ENSONIT00000076608.1">
    <property type="protein sequence ID" value="ENSONIP00000035043.1"/>
    <property type="gene ID" value="ENSONIG00000007965.2"/>
</dbReference>
<dbReference type="PANTHER" id="PTHR46097:SF1">
    <property type="entry name" value="ARF GTPASE-ACTIVATING PROTEIN GIT1"/>
    <property type="match status" value="1"/>
</dbReference>
<dbReference type="AlphaFoldDB" id="A0A669BH33"/>
<dbReference type="PROSITE" id="PS50088">
    <property type="entry name" value="ANK_REPEAT"/>
    <property type="match status" value="1"/>
</dbReference>
<dbReference type="PROSITE" id="PS50297">
    <property type="entry name" value="ANK_REP_REGION"/>
    <property type="match status" value="1"/>
</dbReference>
<keyword evidence="4 8" id="KW-0863">Zinc-finger</keyword>
<gene>
    <name evidence="11" type="primary">GIT1</name>
    <name evidence="11" type="synonym">git1</name>
</gene>
<dbReference type="Gene3D" id="1.25.40.20">
    <property type="entry name" value="Ankyrin repeat-containing domain"/>
    <property type="match status" value="1"/>
</dbReference>
<keyword evidence="3" id="KW-0677">Repeat</keyword>
<dbReference type="GO" id="GO:0005096">
    <property type="term" value="F:GTPase activator activity"/>
    <property type="evidence" value="ECO:0007669"/>
    <property type="project" value="UniProtKB-KW"/>
</dbReference>
<reference evidence="11" key="3">
    <citation type="submission" date="2025-09" db="UniProtKB">
        <authorList>
            <consortium name="Ensembl"/>
        </authorList>
    </citation>
    <scope>IDENTIFICATION</scope>
</reference>
<dbReference type="InterPro" id="IPR036770">
    <property type="entry name" value="Ankyrin_rpt-contain_sf"/>
</dbReference>
<feature type="compositionally biased region" description="Acidic residues" evidence="9">
    <location>
        <begin position="370"/>
        <end position="390"/>
    </location>
</feature>
<organism evidence="11 12">
    <name type="scientific">Oreochromis niloticus</name>
    <name type="common">Nile tilapia</name>
    <name type="synonym">Tilapia nilotica</name>
    <dbReference type="NCBI Taxonomy" id="8128"/>
    <lineage>
        <taxon>Eukaryota</taxon>
        <taxon>Metazoa</taxon>
        <taxon>Chordata</taxon>
        <taxon>Craniata</taxon>
        <taxon>Vertebrata</taxon>
        <taxon>Euteleostomi</taxon>
        <taxon>Actinopterygii</taxon>
        <taxon>Neopterygii</taxon>
        <taxon>Teleostei</taxon>
        <taxon>Neoteleostei</taxon>
        <taxon>Acanthomorphata</taxon>
        <taxon>Ovalentaria</taxon>
        <taxon>Cichlomorphae</taxon>
        <taxon>Cichliformes</taxon>
        <taxon>Cichlidae</taxon>
        <taxon>African cichlids</taxon>
        <taxon>Pseudocrenilabrinae</taxon>
        <taxon>Oreochromini</taxon>
        <taxon>Oreochromis</taxon>
    </lineage>
</organism>
<dbReference type="InterPro" id="IPR001164">
    <property type="entry name" value="ArfGAP_dom"/>
</dbReference>
<evidence type="ECO:0000256" key="3">
    <source>
        <dbReference type="ARBA" id="ARBA00022737"/>
    </source>
</evidence>
<dbReference type="InterPro" id="IPR022018">
    <property type="entry name" value="GIT1_C"/>
</dbReference>
<keyword evidence="1" id="KW-0343">GTPase activation</keyword>
<evidence type="ECO:0000256" key="6">
    <source>
        <dbReference type="ARBA" id="ARBA00023043"/>
    </source>
</evidence>
<feature type="region of interest" description="Disordered" evidence="9">
    <location>
        <begin position="347"/>
        <end position="404"/>
    </location>
</feature>
<dbReference type="Pfam" id="PF01412">
    <property type="entry name" value="ArfGap"/>
    <property type="match status" value="1"/>
</dbReference>
<feature type="repeat" description="ANK" evidence="7">
    <location>
        <begin position="158"/>
        <end position="190"/>
    </location>
</feature>
<keyword evidence="12" id="KW-1185">Reference proteome</keyword>
<dbReference type="InterPro" id="IPR037278">
    <property type="entry name" value="ARFGAP/RecO"/>
</dbReference>
<keyword evidence="2" id="KW-0479">Metal-binding</keyword>
<evidence type="ECO:0000256" key="9">
    <source>
        <dbReference type="SAM" id="MobiDB-lite"/>
    </source>
</evidence>